<sequence>AALLECTLVVVSGSLCLQLQVSPLESLLVGCTCHSPGCPSNCGSYCCDCYSGHWIVSWAAPVTSLHIGARGFPLALFYPSKLDRVFSTLLPLIKIQAECPPQLFESIDAPARQLTEPVSRIPH</sequence>
<protein>
    <recommendedName>
        <fullName evidence="3">Secreted protein</fullName>
    </recommendedName>
</protein>
<feature type="signal peptide" evidence="1">
    <location>
        <begin position="1"/>
        <end position="16"/>
    </location>
</feature>
<evidence type="ECO:0008006" key="3">
    <source>
        <dbReference type="Google" id="ProtNLM"/>
    </source>
</evidence>
<dbReference type="AlphaFoldDB" id="A0A699SX59"/>
<comment type="caution">
    <text evidence="2">The sequence shown here is derived from an EMBL/GenBank/DDBJ whole genome shotgun (WGS) entry which is preliminary data.</text>
</comment>
<feature type="non-terminal residue" evidence="2">
    <location>
        <position position="1"/>
    </location>
</feature>
<dbReference type="EMBL" id="BKCJ011194523">
    <property type="protein sequence ID" value="GFD01911.1"/>
    <property type="molecule type" value="Genomic_DNA"/>
</dbReference>
<evidence type="ECO:0000313" key="2">
    <source>
        <dbReference type="EMBL" id="GFD01911.1"/>
    </source>
</evidence>
<gene>
    <name evidence="2" type="ORF">Tci_873880</name>
</gene>
<name>A0A699SX59_TANCI</name>
<organism evidence="2">
    <name type="scientific">Tanacetum cinerariifolium</name>
    <name type="common">Dalmatian daisy</name>
    <name type="synonym">Chrysanthemum cinerariifolium</name>
    <dbReference type="NCBI Taxonomy" id="118510"/>
    <lineage>
        <taxon>Eukaryota</taxon>
        <taxon>Viridiplantae</taxon>
        <taxon>Streptophyta</taxon>
        <taxon>Embryophyta</taxon>
        <taxon>Tracheophyta</taxon>
        <taxon>Spermatophyta</taxon>
        <taxon>Magnoliopsida</taxon>
        <taxon>eudicotyledons</taxon>
        <taxon>Gunneridae</taxon>
        <taxon>Pentapetalae</taxon>
        <taxon>asterids</taxon>
        <taxon>campanulids</taxon>
        <taxon>Asterales</taxon>
        <taxon>Asteraceae</taxon>
        <taxon>Asteroideae</taxon>
        <taxon>Anthemideae</taxon>
        <taxon>Anthemidinae</taxon>
        <taxon>Tanacetum</taxon>
    </lineage>
</organism>
<accession>A0A699SX59</accession>
<proteinExistence type="predicted"/>
<feature type="chain" id="PRO_5025656721" description="Secreted protein" evidence="1">
    <location>
        <begin position="17"/>
        <end position="123"/>
    </location>
</feature>
<keyword evidence="1" id="KW-0732">Signal</keyword>
<evidence type="ECO:0000256" key="1">
    <source>
        <dbReference type="SAM" id="SignalP"/>
    </source>
</evidence>
<reference evidence="2" key="1">
    <citation type="journal article" date="2019" name="Sci. Rep.">
        <title>Draft genome of Tanacetum cinerariifolium, the natural source of mosquito coil.</title>
        <authorList>
            <person name="Yamashiro T."/>
            <person name="Shiraishi A."/>
            <person name="Satake H."/>
            <person name="Nakayama K."/>
        </authorList>
    </citation>
    <scope>NUCLEOTIDE SEQUENCE</scope>
</reference>